<feature type="coiled-coil region" evidence="1">
    <location>
        <begin position="213"/>
        <end position="243"/>
    </location>
</feature>
<dbReference type="PANTHER" id="PTHR40572">
    <property type="entry name" value="PROTEIN BAX"/>
    <property type="match status" value="1"/>
</dbReference>
<evidence type="ECO:0000313" key="3">
    <source>
        <dbReference type="EMBL" id="QTH71758.1"/>
    </source>
</evidence>
<dbReference type="KEGG" id="pxi:J5O05_02015"/>
<dbReference type="RefSeq" id="WP_208843382.1">
    <property type="nucleotide sequence ID" value="NZ_CP072133.1"/>
</dbReference>
<dbReference type="AlphaFoldDB" id="A0A975DH46"/>
<dbReference type="InterPro" id="IPR002901">
    <property type="entry name" value="MGlyc_endo_b_GlcNAc-like_dom"/>
</dbReference>
<dbReference type="GO" id="GO:0004040">
    <property type="term" value="F:amidase activity"/>
    <property type="evidence" value="ECO:0007669"/>
    <property type="project" value="InterPro"/>
</dbReference>
<dbReference type="Pfam" id="PF01832">
    <property type="entry name" value="Glucosaminidase"/>
    <property type="match status" value="1"/>
</dbReference>
<dbReference type="Gene3D" id="1.10.530.10">
    <property type="match status" value="1"/>
</dbReference>
<evidence type="ECO:0000313" key="4">
    <source>
        <dbReference type="Proteomes" id="UP000664904"/>
    </source>
</evidence>
<dbReference type="EMBL" id="CP072133">
    <property type="protein sequence ID" value="QTH71758.1"/>
    <property type="molecule type" value="Genomic_DNA"/>
</dbReference>
<dbReference type="Proteomes" id="UP000664904">
    <property type="component" value="Chromosome"/>
</dbReference>
<sequence>MRTVLLRLVFILVSAWGLLYPFLSTPPEHETEITEVDEKPVQPPKVEEKPLHNVKLPDFGEIQDVALKKKAFFDFIKPHVIAENKKILEERATLEIALMMVQFEEPLTKAQKKKIAKIFEKYKLVADSNFSQERLQAALKRVDVIPRELALMQAANESAWGTSRFARIGLNFFGQWCYKKGCGMVPQHRDDEAAHEVAAFKSVQEAVGSYFRNINTNRAYRELRELRAQMRAEKRTIDATELARGLHSYSERGSDYIDELSDMIRHNQVYFDEK</sequence>
<keyword evidence="1" id="KW-0175">Coiled coil</keyword>
<organism evidence="3 4">
    <name type="scientific">Pseudoalteromonas xiamenensis</name>
    <dbReference type="NCBI Taxonomy" id="882626"/>
    <lineage>
        <taxon>Bacteria</taxon>
        <taxon>Pseudomonadati</taxon>
        <taxon>Pseudomonadota</taxon>
        <taxon>Gammaproteobacteria</taxon>
        <taxon>Alteromonadales</taxon>
        <taxon>Pseudoalteromonadaceae</taxon>
        <taxon>Pseudoalteromonas</taxon>
    </lineage>
</organism>
<accession>A0A975DH46</accession>
<dbReference type="InterPro" id="IPR053195">
    <property type="entry name" value="Bax-like"/>
</dbReference>
<evidence type="ECO:0000259" key="2">
    <source>
        <dbReference type="Pfam" id="PF01832"/>
    </source>
</evidence>
<dbReference type="PANTHER" id="PTHR40572:SF1">
    <property type="entry name" value="PROTEIN BAX"/>
    <property type="match status" value="1"/>
</dbReference>
<feature type="domain" description="Mannosyl-glycoprotein endo-beta-N-acetylglucosamidase-like" evidence="2">
    <location>
        <begin position="135"/>
        <end position="268"/>
    </location>
</feature>
<reference evidence="3" key="1">
    <citation type="submission" date="2021-03" db="EMBL/GenBank/DDBJ databases">
        <title>Complete Genome of Pseudoalteromonas xiamenensis STKMTI.2, a new potential marine bacterium producing anti-Vibrio compounds.</title>
        <authorList>
            <person name="Handayani D.P."/>
            <person name="Isnansetyo A."/>
            <person name="Istiqomah I."/>
            <person name="Jumina J."/>
        </authorList>
    </citation>
    <scope>NUCLEOTIDE SEQUENCE</scope>
    <source>
        <strain evidence="3">STKMTI.2</strain>
    </source>
</reference>
<gene>
    <name evidence="3" type="ORF">J5O05_02015</name>
</gene>
<proteinExistence type="predicted"/>
<evidence type="ECO:0000256" key="1">
    <source>
        <dbReference type="SAM" id="Coils"/>
    </source>
</evidence>
<protein>
    <submittedName>
        <fullName evidence="3">Glucosaminidase domain-containing protein</fullName>
    </submittedName>
</protein>
<keyword evidence="4" id="KW-1185">Reference proteome</keyword>
<name>A0A975DH46_9GAMM</name>